<protein>
    <submittedName>
        <fullName evidence="3">Uncharacterized protein</fullName>
    </submittedName>
</protein>
<dbReference type="GO" id="GO:0005935">
    <property type="term" value="C:cellular bud neck"/>
    <property type="evidence" value="ECO:0007669"/>
    <property type="project" value="EnsemblFungi"/>
</dbReference>
<dbReference type="GO" id="GO:0000131">
    <property type="term" value="C:incipient cellular bud site"/>
    <property type="evidence" value="ECO:0007669"/>
    <property type="project" value="EnsemblFungi"/>
</dbReference>
<dbReference type="GO" id="GO:0043332">
    <property type="term" value="C:mating projection tip"/>
    <property type="evidence" value="ECO:0007669"/>
    <property type="project" value="EnsemblFungi"/>
</dbReference>
<evidence type="ECO:0000313" key="4">
    <source>
        <dbReference type="Proteomes" id="UP000000689"/>
    </source>
</evidence>
<feature type="compositionally biased region" description="Basic and acidic residues" evidence="2">
    <location>
        <begin position="345"/>
        <end position="359"/>
    </location>
</feature>
<dbReference type="GO" id="GO:0005934">
    <property type="term" value="C:cellular bud tip"/>
    <property type="evidence" value="ECO:0007669"/>
    <property type="project" value="EnsemblFungi"/>
</dbReference>
<accession>G0W8Z1</accession>
<organism evidence="3 4">
    <name type="scientific">Naumovozyma dairenensis (strain ATCC 10597 / BCRC 20456 / CBS 421 / NBRC 0211 / NRRL Y-12639)</name>
    <name type="common">Saccharomyces dairenensis</name>
    <dbReference type="NCBI Taxonomy" id="1071378"/>
    <lineage>
        <taxon>Eukaryota</taxon>
        <taxon>Fungi</taxon>
        <taxon>Dikarya</taxon>
        <taxon>Ascomycota</taxon>
        <taxon>Saccharomycotina</taxon>
        <taxon>Saccharomycetes</taxon>
        <taxon>Saccharomycetales</taxon>
        <taxon>Saccharomycetaceae</taxon>
        <taxon>Naumovozyma</taxon>
    </lineage>
</organism>
<dbReference type="GeneID" id="11496424"/>
<sequence>MNVSEDLKNNLPSLNLLRKVNPVLFSEERYDEYPLNHDELIQYLNTPSTLNYHSRPLTNVDYSDYLVYRKGDSRHEIDFEKKLLSEYVLFWIQSEHNKKKKKCKGQDENNSHFSKNIKLEDFLTLKPYSEEWYDCVLDILQMGNATEVVDLSMSNKILSEFVKSHKVRDLSENDEGLEEVTSYLLSSAIQNGIDIKPTKLDNPIEFLKNGIDSILEARKRDFSSDNNNTDSKEDRNLANQVGRSTSEDLNKKINNNNGNNYDSYGDNNENADENGSSTMVRSEKLTEIETAFKDLQLAHNFLTKQFEHDRAGYVQDIEKLTRTNRELQDKLLNSHLVLSKTENKLHEAEKEKEELKEQSHNNSNDGSFHDSQVQAQQLEINIDSLKSPLLSPELWGPLSPVSITSANGSHSISIMRNEFKRMLNETQRKYEKELNEERQLRVKLEKDLESLRR</sequence>
<dbReference type="KEGG" id="ndi:NDAI_0C05930"/>
<dbReference type="GO" id="GO:0007121">
    <property type="term" value="P:bipolar cellular bud site selection"/>
    <property type="evidence" value="ECO:0007669"/>
    <property type="project" value="EnsemblFungi"/>
</dbReference>
<dbReference type="STRING" id="1071378.G0W8Z1"/>
<dbReference type="AlphaFoldDB" id="G0W8Z1"/>
<dbReference type="GO" id="GO:0032956">
    <property type="term" value="P:regulation of actin cytoskeleton organization"/>
    <property type="evidence" value="ECO:0007669"/>
    <property type="project" value="EnsemblFungi"/>
</dbReference>
<keyword evidence="4" id="KW-1185">Reference proteome</keyword>
<dbReference type="GO" id="GO:0031489">
    <property type="term" value="F:myosin V binding"/>
    <property type="evidence" value="ECO:0007669"/>
    <property type="project" value="EnsemblFungi"/>
</dbReference>
<gene>
    <name evidence="3" type="primary">NDAI0C05930</name>
    <name evidence="3" type="ordered locus">NDAI_0C05930</name>
</gene>
<dbReference type="RefSeq" id="XP_003669495.1">
    <property type="nucleotide sequence ID" value="XM_003669447.1"/>
</dbReference>
<feature type="compositionally biased region" description="Polar residues" evidence="2">
    <location>
        <begin position="360"/>
        <end position="370"/>
    </location>
</feature>
<dbReference type="GO" id="GO:0007124">
    <property type="term" value="P:pseudohyphal growth"/>
    <property type="evidence" value="ECO:0007669"/>
    <property type="project" value="EnsemblFungi"/>
</dbReference>
<name>G0W8Z1_NAUDC</name>
<dbReference type="GO" id="GO:0000753">
    <property type="term" value="P:cell morphogenesis involved in conjugation with cellular fusion"/>
    <property type="evidence" value="ECO:0007669"/>
    <property type="project" value="EnsemblFungi"/>
</dbReference>
<evidence type="ECO:0000256" key="2">
    <source>
        <dbReference type="SAM" id="MobiDB-lite"/>
    </source>
</evidence>
<dbReference type="GO" id="GO:0071468">
    <property type="term" value="P:cellular response to acidic pH"/>
    <property type="evidence" value="ECO:0007669"/>
    <property type="project" value="EnsemblFungi"/>
</dbReference>
<dbReference type="GO" id="GO:0007118">
    <property type="term" value="P:budding cell apical bud growth"/>
    <property type="evidence" value="ECO:0007669"/>
    <property type="project" value="EnsemblFungi"/>
</dbReference>
<dbReference type="GO" id="GO:0032880">
    <property type="term" value="P:regulation of protein localization"/>
    <property type="evidence" value="ECO:0007669"/>
    <property type="project" value="EnsemblFungi"/>
</dbReference>
<evidence type="ECO:0000256" key="1">
    <source>
        <dbReference type="SAM" id="Coils"/>
    </source>
</evidence>
<dbReference type="HOGENOM" id="CLU_054089_0_0_1"/>
<proteinExistence type="predicted"/>
<dbReference type="EMBL" id="HE580269">
    <property type="protein sequence ID" value="CCD24252.1"/>
    <property type="molecule type" value="Genomic_DNA"/>
</dbReference>
<dbReference type="OMA" id="IMRNEFK"/>
<keyword evidence="1" id="KW-0175">Coiled coil</keyword>
<dbReference type="Proteomes" id="UP000000689">
    <property type="component" value="Chromosome 3"/>
</dbReference>
<dbReference type="GO" id="GO:0000133">
    <property type="term" value="C:polarisome"/>
    <property type="evidence" value="ECO:0007669"/>
    <property type="project" value="EnsemblFungi"/>
</dbReference>
<dbReference type="eggNOG" id="ENOG502QTTD">
    <property type="taxonomic scope" value="Eukaryota"/>
</dbReference>
<feature type="region of interest" description="Disordered" evidence="2">
    <location>
        <begin position="345"/>
        <end position="370"/>
    </location>
</feature>
<feature type="coiled-coil region" evidence="1">
    <location>
        <begin position="416"/>
        <end position="447"/>
    </location>
</feature>
<feature type="compositionally biased region" description="Low complexity" evidence="2">
    <location>
        <begin position="252"/>
        <end position="268"/>
    </location>
</feature>
<dbReference type="OrthoDB" id="3996692at2759"/>
<dbReference type="GO" id="GO:0071474">
    <property type="term" value="P:cellular hyperosmotic response"/>
    <property type="evidence" value="ECO:0007669"/>
    <property type="project" value="EnsemblFungi"/>
</dbReference>
<reference evidence="3 4" key="1">
    <citation type="journal article" date="2011" name="Proc. Natl. Acad. Sci. U.S.A.">
        <title>Evolutionary erosion of yeast sex chromosomes by mating-type switching accidents.</title>
        <authorList>
            <person name="Gordon J.L."/>
            <person name="Armisen D."/>
            <person name="Proux-Wera E."/>
            <person name="Oheigeartaigh S.S."/>
            <person name="Byrne K.P."/>
            <person name="Wolfe K.H."/>
        </authorList>
    </citation>
    <scope>NUCLEOTIDE SEQUENCE [LARGE SCALE GENOMIC DNA]</scope>
    <source>
        <strain evidence="4">ATCC 10597 / BCRC 20456 / CBS 421 / NBRC 0211 / NRRL Y-12639</strain>
    </source>
</reference>
<evidence type="ECO:0000313" key="3">
    <source>
        <dbReference type="EMBL" id="CCD24252.1"/>
    </source>
</evidence>
<feature type="region of interest" description="Disordered" evidence="2">
    <location>
        <begin position="222"/>
        <end position="279"/>
    </location>
</feature>